<protein>
    <submittedName>
        <fullName evidence="1">Uncharacterized protein</fullName>
    </submittedName>
</protein>
<dbReference type="Proteomes" id="UP000242450">
    <property type="component" value="Chromosome 3"/>
</dbReference>
<feature type="non-terminal residue" evidence="1">
    <location>
        <position position="147"/>
    </location>
</feature>
<accession>A0A212DFB0</accession>
<organism evidence="1 2">
    <name type="scientific">Cervus elaphus hippelaphus</name>
    <name type="common">European red deer</name>
    <dbReference type="NCBI Taxonomy" id="46360"/>
    <lineage>
        <taxon>Eukaryota</taxon>
        <taxon>Metazoa</taxon>
        <taxon>Chordata</taxon>
        <taxon>Craniata</taxon>
        <taxon>Vertebrata</taxon>
        <taxon>Euteleostomi</taxon>
        <taxon>Mammalia</taxon>
        <taxon>Eutheria</taxon>
        <taxon>Laurasiatheria</taxon>
        <taxon>Artiodactyla</taxon>
        <taxon>Ruminantia</taxon>
        <taxon>Pecora</taxon>
        <taxon>Cervidae</taxon>
        <taxon>Cervinae</taxon>
        <taxon>Cervus</taxon>
    </lineage>
</organism>
<evidence type="ECO:0000313" key="1">
    <source>
        <dbReference type="EMBL" id="OWK16871.1"/>
    </source>
</evidence>
<keyword evidence="2" id="KW-1185">Reference proteome</keyword>
<gene>
    <name evidence="1" type="ORF">Celaphus_00011310</name>
</gene>
<evidence type="ECO:0000313" key="2">
    <source>
        <dbReference type="Proteomes" id="UP000242450"/>
    </source>
</evidence>
<comment type="caution">
    <text evidence="1">The sequence shown here is derived from an EMBL/GenBank/DDBJ whole genome shotgun (WGS) entry which is preliminary data.</text>
</comment>
<name>A0A212DFB0_CEREH</name>
<sequence length="147" mass="16293">MSRAFWVRDSLDITDGQAFIVGPQWDNTSDLSALGFSKTHAKYIAYIISQFSGYKRNVNIVETREIECDEVFAGEFQKNETPAFDQMLLDREVLLRSPEAIAAPVGPLTVQKTMPINAVDPEALGFYFNFSSLKSLATSSSASGTKR</sequence>
<reference evidence="1 2" key="1">
    <citation type="journal article" date="2018" name="Mol. Genet. Genomics">
        <title>The red deer Cervus elaphus genome CerEla1.0: sequencing, annotating, genes, and chromosomes.</title>
        <authorList>
            <person name="Bana N.A."/>
            <person name="Nyiri A."/>
            <person name="Nagy J."/>
            <person name="Frank K."/>
            <person name="Nagy T."/>
            <person name="Steger V."/>
            <person name="Schiller M."/>
            <person name="Lakatos P."/>
            <person name="Sugar L."/>
            <person name="Horn P."/>
            <person name="Barta E."/>
            <person name="Orosz L."/>
        </authorList>
    </citation>
    <scope>NUCLEOTIDE SEQUENCE [LARGE SCALE GENOMIC DNA]</scope>
    <source>
        <strain evidence="1">Hungarian</strain>
    </source>
</reference>
<proteinExistence type="predicted"/>
<dbReference type="EMBL" id="MKHE01000003">
    <property type="protein sequence ID" value="OWK16871.1"/>
    <property type="molecule type" value="Genomic_DNA"/>
</dbReference>
<dbReference type="AlphaFoldDB" id="A0A212DFB0"/>